<evidence type="ECO:0000313" key="2">
    <source>
        <dbReference type="EMBL" id="GKV46415.1"/>
    </source>
</evidence>
<sequence>MQKKLDEMVPTMTGLQDERNSLKTILSFEEKKRKLCKEHIEAQDQEIKEMKEFKAELKKKVKLLVHNGMEEHIAEFIYSSTFENIFNLYQLPTTILAFTDCRKKVKSQYSKVDVTKITFGEQEEGVEKDGESMLVDFRPQIKLRWDHDEESHIVFPPKFNFEFVIVEEGEAKVEGTEVQESQPPLLVEVHPVPSEEEQPPFLVEQQPPPPTD</sequence>
<keyword evidence="3" id="KW-1185">Reference proteome</keyword>
<proteinExistence type="predicted"/>
<dbReference type="AlphaFoldDB" id="A0AAV5M9G4"/>
<dbReference type="EMBL" id="BPVZ01000208">
    <property type="protein sequence ID" value="GKV46415.1"/>
    <property type="molecule type" value="Genomic_DNA"/>
</dbReference>
<gene>
    <name evidence="2" type="ORF">SLEP1_g53402</name>
</gene>
<protein>
    <submittedName>
        <fullName evidence="2">Uncharacterized protein</fullName>
    </submittedName>
</protein>
<evidence type="ECO:0000256" key="1">
    <source>
        <dbReference type="SAM" id="MobiDB-lite"/>
    </source>
</evidence>
<feature type="region of interest" description="Disordered" evidence="1">
    <location>
        <begin position="190"/>
        <end position="212"/>
    </location>
</feature>
<accession>A0AAV5M9G4</accession>
<name>A0AAV5M9G4_9ROSI</name>
<evidence type="ECO:0000313" key="3">
    <source>
        <dbReference type="Proteomes" id="UP001054252"/>
    </source>
</evidence>
<dbReference type="Proteomes" id="UP001054252">
    <property type="component" value="Unassembled WGS sequence"/>
</dbReference>
<organism evidence="2 3">
    <name type="scientific">Rubroshorea leprosula</name>
    <dbReference type="NCBI Taxonomy" id="152421"/>
    <lineage>
        <taxon>Eukaryota</taxon>
        <taxon>Viridiplantae</taxon>
        <taxon>Streptophyta</taxon>
        <taxon>Embryophyta</taxon>
        <taxon>Tracheophyta</taxon>
        <taxon>Spermatophyta</taxon>
        <taxon>Magnoliopsida</taxon>
        <taxon>eudicotyledons</taxon>
        <taxon>Gunneridae</taxon>
        <taxon>Pentapetalae</taxon>
        <taxon>rosids</taxon>
        <taxon>malvids</taxon>
        <taxon>Malvales</taxon>
        <taxon>Dipterocarpaceae</taxon>
        <taxon>Rubroshorea</taxon>
    </lineage>
</organism>
<reference evidence="2 3" key="1">
    <citation type="journal article" date="2021" name="Commun. Biol.">
        <title>The genome of Shorea leprosula (Dipterocarpaceae) highlights the ecological relevance of drought in aseasonal tropical rainforests.</title>
        <authorList>
            <person name="Ng K.K.S."/>
            <person name="Kobayashi M.J."/>
            <person name="Fawcett J.A."/>
            <person name="Hatakeyama M."/>
            <person name="Paape T."/>
            <person name="Ng C.H."/>
            <person name="Ang C.C."/>
            <person name="Tnah L.H."/>
            <person name="Lee C.T."/>
            <person name="Nishiyama T."/>
            <person name="Sese J."/>
            <person name="O'Brien M.J."/>
            <person name="Copetti D."/>
            <person name="Mohd Noor M.I."/>
            <person name="Ong R.C."/>
            <person name="Putra M."/>
            <person name="Sireger I.Z."/>
            <person name="Indrioko S."/>
            <person name="Kosugi Y."/>
            <person name="Izuno A."/>
            <person name="Isagi Y."/>
            <person name="Lee S.L."/>
            <person name="Shimizu K.K."/>
        </authorList>
    </citation>
    <scope>NUCLEOTIDE SEQUENCE [LARGE SCALE GENOMIC DNA]</scope>
    <source>
        <strain evidence="2">214</strain>
    </source>
</reference>
<comment type="caution">
    <text evidence="2">The sequence shown here is derived from an EMBL/GenBank/DDBJ whole genome shotgun (WGS) entry which is preliminary data.</text>
</comment>